<evidence type="ECO:0000313" key="3">
    <source>
        <dbReference type="Proteomes" id="UP000269396"/>
    </source>
</evidence>
<sequence>MWTPPVSDIPTPFNIERELLPTVISEPSSKTSSISSTTSTLDHDSLKENCPQYTPQNVRYQHYPVPKDYVCRIPIYLTRGMARSRVRLTGKLTLNTKELECVESAHHVIAELITNIAHMSHVGYKPSDPLLRAHFDKQNSPTNIPESLRVVLFDRFGDLSFNPEKANILSLVTLIRLPGKPYNLFSYIILFRTSVSVLVLK</sequence>
<keyword evidence="3" id="KW-1185">Reference proteome</keyword>
<dbReference type="EMBL" id="UZAL01038108">
    <property type="protein sequence ID" value="VDP73044.1"/>
    <property type="molecule type" value="Genomic_DNA"/>
</dbReference>
<proteinExistence type="predicted"/>
<feature type="region of interest" description="Disordered" evidence="1">
    <location>
        <begin position="25"/>
        <end position="48"/>
    </location>
</feature>
<gene>
    <name evidence="2" type="ORF">SMTD_LOCUS17044</name>
</gene>
<name>A0A183PRQ8_9TREM</name>
<dbReference type="STRING" id="31246.A0A183PRQ8"/>
<dbReference type="AlphaFoldDB" id="A0A183PRQ8"/>
<protein>
    <submittedName>
        <fullName evidence="2">Uncharacterized protein</fullName>
    </submittedName>
</protein>
<feature type="compositionally biased region" description="Low complexity" evidence="1">
    <location>
        <begin position="28"/>
        <end position="40"/>
    </location>
</feature>
<organism evidence="2 3">
    <name type="scientific">Schistosoma mattheei</name>
    <dbReference type="NCBI Taxonomy" id="31246"/>
    <lineage>
        <taxon>Eukaryota</taxon>
        <taxon>Metazoa</taxon>
        <taxon>Spiralia</taxon>
        <taxon>Lophotrochozoa</taxon>
        <taxon>Platyhelminthes</taxon>
        <taxon>Trematoda</taxon>
        <taxon>Digenea</taxon>
        <taxon>Strigeidida</taxon>
        <taxon>Schistosomatoidea</taxon>
        <taxon>Schistosomatidae</taxon>
        <taxon>Schistosoma</taxon>
    </lineage>
</organism>
<evidence type="ECO:0000313" key="2">
    <source>
        <dbReference type="EMBL" id="VDP73044.1"/>
    </source>
</evidence>
<evidence type="ECO:0000256" key="1">
    <source>
        <dbReference type="SAM" id="MobiDB-lite"/>
    </source>
</evidence>
<reference evidence="2 3" key="1">
    <citation type="submission" date="2018-11" db="EMBL/GenBank/DDBJ databases">
        <authorList>
            <consortium name="Pathogen Informatics"/>
        </authorList>
    </citation>
    <scope>NUCLEOTIDE SEQUENCE [LARGE SCALE GENOMIC DNA]</scope>
    <source>
        <strain>Denwood</strain>
        <strain evidence="3">Zambia</strain>
    </source>
</reference>
<accession>A0A183PRQ8</accession>
<dbReference type="Proteomes" id="UP000269396">
    <property type="component" value="Unassembled WGS sequence"/>
</dbReference>